<organism evidence="1 2">
    <name type="scientific">Petralouisia muris</name>
    <dbReference type="NCBI Taxonomy" id="3032872"/>
    <lineage>
        <taxon>Bacteria</taxon>
        <taxon>Bacillati</taxon>
        <taxon>Bacillota</taxon>
        <taxon>Clostridia</taxon>
        <taxon>Lachnospirales</taxon>
        <taxon>Lachnospiraceae</taxon>
        <taxon>Petralouisia</taxon>
    </lineage>
</organism>
<reference evidence="1" key="1">
    <citation type="submission" date="2019-04" db="EMBL/GenBank/DDBJ databases">
        <title>Microbes associate with the intestines of laboratory mice.</title>
        <authorList>
            <person name="Navarre W."/>
            <person name="Wong E."/>
            <person name="Huang K."/>
            <person name="Tropini C."/>
            <person name="Ng K."/>
            <person name="Yu B."/>
        </authorList>
    </citation>
    <scope>NUCLEOTIDE SEQUENCE</scope>
    <source>
        <strain evidence="1">NM01_1-7b</strain>
    </source>
</reference>
<evidence type="ECO:0000313" key="1">
    <source>
        <dbReference type="EMBL" id="TGY98363.1"/>
    </source>
</evidence>
<sequence length="211" mass="24008">MSRQVTEIEWRLESSMGEFVDSSVYTVSGEKGERITINPKVLRDDLKAKLEGENESEDYYCNLYAIIKAGGEEQGRKFLWINIMKPYYWIQTSSYEVLKSTVFTYKDGKIEGSAQNKEHPDGAEIMLDLKEVKVLEQDLKTANANVFTVKKNGNDILLTAENPGTATIEYRVALPLGGEKTFTHEKSVVTDRYEEVGKAGTRKIYGYIYFL</sequence>
<gene>
    <name evidence="1" type="ORF">E5329_00900</name>
</gene>
<accession>A0AC61S1U7</accession>
<name>A0AC61S1U7_9FIRM</name>
<dbReference type="Proteomes" id="UP000304953">
    <property type="component" value="Unassembled WGS sequence"/>
</dbReference>
<proteinExistence type="predicted"/>
<comment type="caution">
    <text evidence="1">The sequence shown here is derived from an EMBL/GenBank/DDBJ whole genome shotgun (WGS) entry which is preliminary data.</text>
</comment>
<keyword evidence="2" id="KW-1185">Reference proteome</keyword>
<dbReference type="EMBL" id="SRYA01000001">
    <property type="protein sequence ID" value="TGY98363.1"/>
    <property type="molecule type" value="Genomic_DNA"/>
</dbReference>
<evidence type="ECO:0000313" key="2">
    <source>
        <dbReference type="Proteomes" id="UP000304953"/>
    </source>
</evidence>
<protein>
    <submittedName>
        <fullName evidence="1">Uncharacterized protein</fullName>
    </submittedName>
</protein>